<keyword evidence="6" id="KW-0732">Signal</keyword>
<keyword evidence="2" id="KW-0285">Flavoprotein</keyword>
<feature type="chain" id="PRO_5007562245" evidence="6">
    <location>
        <begin position="20"/>
        <end position="363"/>
    </location>
</feature>
<comment type="function">
    <text evidence="5">Putative FAD-dependent oxidoreductase.</text>
</comment>
<dbReference type="GO" id="GO:0005737">
    <property type="term" value="C:cytoplasm"/>
    <property type="evidence" value="ECO:0007669"/>
    <property type="project" value="TreeGrafter"/>
</dbReference>
<dbReference type="Proteomes" id="UP000075714">
    <property type="component" value="Unassembled WGS sequence"/>
</dbReference>
<evidence type="ECO:0000256" key="4">
    <source>
        <dbReference type="ARBA" id="ARBA00023002"/>
    </source>
</evidence>
<dbReference type="GO" id="GO:0050660">
    <property type="term" value="F:flavin adenine dinucleotide binding"/>
    <property type="evidence" value="ECO:0007669"/>
    <property type="project" value="TreeGrafter"/>
</dbReference>
<dbReference type="SUPFAM" id="SSF51905">
    <property type="entry name" value="FAD/NAD(P)-binding domain"/>
    <property type="match status" value="1"/>
</dbReference>
<keyword evidence="4" id="KW-0560">Oxidoreductase</keyword>
<evidence type="ECO:0000256" key="1">
    <source>
        <dbReference type="ARBA" id="ARBA00006442"/>
    </source>
</evidence>
<evidence type="ECO:0000256" key="6">
    <source>
        <dbReference type="SAM" id="SignalP"/>
    </source>
</evidence>
<evidence type="ECO:0000259" key="7">
    <source>
        <dbReference type="Pfam" id="PF07992"/>
    </source>
</evidence>
<sequence>MSKPSLLIIGGGFAGVTLAQKASTFADVTLVDPKSYLEITWATVRSIVDSNVASRAVLGYKDIPNIGRVVQATVTQLSSKEATLSNGETLAFDYAAICTGSSYSDAFKSSGANTKEQRLQELNAINETIKGAKAIAVVGGGPAGVEAAAEIVEAYAGKKVTLVHPGKQLLSTLPPKAGATALKWLQAHGVEVLLETRVSSSPGAPSAATLELSSGNKLAVDLVLWCAGAQPNTSFLSGDLAAALDDKKLIKVAPTLQVEGAPHIFALGDCNNVPEFKQGYLAVKHAELAAGSIKALIQAAGKSSPRLKEWKPNMGKEMMIVSLGRGDGVCRMGSSVCGGCLPANIKSKGLFVDNTRSQMGVKN</sequence>
<dbReference type="Gene3D" id="3.50.50.100">
    <property type="match status" value="1"/>
</dbReference>
<gene>
    <name evidence="8" type="ORF">GPECTOR_7g1333</name>
</gene>
<feature type="domain" description="FAD/NAD(P)-binding" evidence="7">
    <location>
        <begin position="5"/>
        <end position="275"/>
    </location>
</feature>
<dbReference type="EMBL" id="LSYV01000008">
    <property type="protein sequence ID" value="KXZ53435.1"/>
    <property type="molecule type" value="Genomic_DNA"/>
</dbReference>
<evidence type="ECO:0000313" key="9">
    <source>
        <dbReference type="Proteomes" id="UP000075714"/>
    </source>
</evidence>
<proteinExistence type="inferred from homology"/>
<dbReference type="AlphaFoldDB" id="A0A150GU97"/>
<evidence type="ECO:0000313" key="8">
    <source>
        <dbReference type="EMBL" id="KXZ53435.1"/>
    </source>
</evidence>
<evidence type="ECO:0000256" key="5">
    <source>
        <dbReference type="ARBA" id="ARBA00057036"/>
    </source>
</evidence>
<reference evidence="9" key="1">
    <citation type="journal article" date="2016" name="Nat. Commun.">
        <title>The Gonium pectorale genome demonstrates co-option of cell cycle regulation during the evolution of multicellularity.</title>
        <authorList>
            <person name="Hanschen E.R."/>
            <person name="Marriage T.N."/>
            <person name="Ferris P.J."/>
            <person name="Hamaji T."/>
            <person name="Toyoda A."/>
            <person name="Fujiyama A."/>
            <person name="Neme R."/>
            <person name="Noguchi H."/>
            <person name="Minakuchi Y."/>
            <person name="Suzuki M."/>
            <person name="Kawai-Toyooka H."/>
            <person name="Smith D.R."/>
            <person name="Sparks H."/>
            <person name="Anderson J."/>
            <person name="Bakaric R."/>
            <person name="Luria V."/>
            <person name="Karger A."/>
            <person name="Kirschner M.W."/>
            <person name="Durand P.M."/>
            <person name="Michod R.E."/>
            <person name="Nozaki H."/>
            <person name="Olson B.J."/>
        </authorList>
    </citation>
    <scope>NUCLEOTIDE SEQUENCE [LARGE SCALE GENOMIC DNA]</scope>
    <source>
        <strain evidence="9">NIES-2863</strain>
    </source>
</reference>
<dbReference type="PANTHER" id="PTHR43735">
    <property type="entry name" value="APOPTOSIS-INDUCING FACTOR 1"/>
    <property type="match status" value="1"/>
</dbReference>
<evidence type="ECO:0000256" key="2">
    <source>
        <dbReference type="ARBA" id="ARBA00022630"/>
    </source>
</evidence>
<dbReference type="GO" id="GO:0004174">
    <property type="term" value="F:electron-transferring-flavoprotein dehydrogenase activity"/>
    <property type="evidence" value="ECO:0007669"/>
    <property type="project" value="TreeGrafter"/>
</dbReference>
<organism evidence="8 9">
    <name type="scientific">Gonium pectorale</name>
    <name type="common">Green alga</name>
    <dbReference type="NCBI Taxonomy" id="33097"/>
    <lineage>
        <taxon>Eukaryota</taxon>
        <taxon>Viridiplantae</taxon>
        <taxon>Chlorophyta</taxon>
        <taxon>core chlorophytes</taxon>
        <taxon>Chlorophyceae</taxon>
        <taxon>CS clade</taxon>
        <taxon>Chlamydomonadales</taxon>
        <taxon>Volvocaceae</taxon>
        <taxon>Gonium</taxon>
    </lineage>
</organism>
<dbReference type="PANTHER" id="PTHR43735:SF3">
    <property type="entry name" value="FERROPTOSIS SUPPRESSOR PROTEIN 1"/>
    <property type="match status" value="1"/>
</dbReference>
<keyword evidence="9" id="KW-1185">Reference proteome</keyword>
<name>A0A150GU97_GONPE</name>
<comment type="caution">
    <text evidence="8">The sequence shown here is derived from an EMBL/GenBank/DDBJ whole genome shotgun (WGS) entry which is preliminary data.</text>
</comment>
<dbReference type="InterPro" id="IPR023753">
    <property type="entry name" value="FAD/NAD-binding_dom"/>
</dbReference>
<accession>A0A150GU97</accession>
<dbReference type="PRINTS" id="PR00368">
    <property type="entry name" value="FADPNR"/>
</dbReference>
<dbReference type="OrthoDB" id="202203at2759"/>
<keyword evidence="3" id="KW-0274">FAD</keyword>
<dbReference type="STRING" id="33097.A0A150GU97"/>
<evidence type="ECO:0000256" key="3">
    <source>
        <dbReference type="ARBA" id="ARBA00022827"/>
    </source>
</evidence>
<dbReference type="InterPro" id="IPR036188">
    <property type="entry name" value="FAD/NAD-bd_sf"/>
</dbReference>
<comment type="similarity">
    <text evidence="1">Belongs to the FAD-dependent oxidoreductase family.</text>
</comment>
<feature type="signal peptide" evidence="6">
    <location>
        <begin position="1"/>
        <end position="19"/>
    </location>
</feature>
<protein>
    <submittedName>
        <fullName evidence="8">NADH dehydrogenase</fullName>
    </submittedName>
</protein>
<dbReference type="PRINTS" id="PR00469">
    <property type="entry name" value="PNDRDTASEII"/>
</dbReference>
<dbReference type="FunFam" id="3.50.50.100:FF:000006">
    <property type="entry name" value="apoptosis-inducing factor 2"/>
    <property type="match status" value="1"/>
</dbReference>
<dbReference type="Pfam" id="PF07992">
    <property type="entry name" value="Pyr_redox_2"/>
    <property type="match status" value="1"/>
</dbReference>